<dbReference type="InterPro" id="IPR005155">
    <property type="entry name" value="UPF0113_PUA"/>
</dbReference>
<dbReference type="Pfam" id="PF03657">
    <property type="entry name" value="UPF0113"/>
    <property type="match status" value="1"/>
</dbReference>
<dbReference type="AlphaFoldDB" id="A0AA43QRB6"/>
<gene>
    <name evidence="5" type="primary">NIP7</name>
    <name evidence="5" type="ORF">OHK93_008222</name>
</gene>
<evidence type="ECO:0000313" key="6">
    <source>
        <dbReference type="Proteomes" id="UP001161017"/>
    </source>
</evidence>
<comment type="function">
    <text evidence="2">Required for proper 27S pre-rRNA processing and 60S ribosome subunit assembly.</text>
</comment>
<dbReference type="SUPFAM" id="SSF88697">
    <property type="entry name" value="PUA domain-like"/>
    <property type="match status" value="1"/>
</dbReference>
<dbReference type="Pfam" id="PF17833">
    <property type="entry name" value="pre-PUA_NIP7"/>
    <property type="match status" value="1"/>
</dbReference>
<dbReference type="PIRSF" id="PIRSF017190">
    <property type="entry name" value="Rbsml_synth_fac_NIP7"/>
    <property type="match status" value="1"/>
</dbReference>
<evidence type="ECO:0000259" key="3">
    <source>
        <dbReference type="Pfam" id="PF03657"/>
    </source>
</evidence>
<feature type="domain" description="60S ribosome subunit biogenesis protein NIP7 pre-PUA" evidence="4">
    <location>
        <begin position="1"/>
        <end position="94"/>
    </location>
</feature>
<reference evidence="5" key="1">
    <citation type="journal article" date="2023" name="Genome Biol. Evol.">
        <title>First Whole Genome Sequence and Flow Cytometry Genome Size Data for the Lichen-Forming Fungus Ramalina farinacea (Ascomycota).</title>
        <authorList>
            <person name="Llewellyn T."/>
            <person name="Mian S."/>
            <person name="Hill R."/>
            <person name="Leitch I.J."/>
            <person name="Gaya E."/>
        </authorList>
    </citation>
    <scope>NUCLEOTIDE SEQUENCE</scope>
    <source>
        <strain evidence="5">LIQ254RAFAR</strain>
    </source>
</reference>
<dbReference type="InterPro" id="IPR016686">
    <property type="entry name" value="Ribosomal_synth_fac_NIP7"/>
</dbReference>
<dbReference type="SUPFAM" id="SSF88802">
    <property type="entry name" value="Pre-PUA domain"/>
    <property type="match status" value="1"/>
</dbReference>
<keyword evidence="6" id="KW-1185">Reference proteome</keyword>
<dbReference type="Gene3D" id="2.30.130.10">
    <property type="entry name" value="PUA domain"/>
    <property type="match status" value="1"/>
</dbReference>
<name>A0AA43QRB6_9LECA</name>
<dbReference type="Gene3D" id="3.10.450.220">
    <property type="match status" value="1"/>
</dbReference>
<dbReference type="GO" id="GO:0003723">
    <property type="term" value="F:RNA binding"/>
    <property type="evidence" value="ECO:0007669"/>
    <property type="project" value="UniProtKB-KW"/>
</dbReference>
<evidence type="ECO:0000256" key="2">
    <source>
        <dbReference type="PIRNR" id="PIRNR017190"/>
    </source>
</evidence>
<organism evidence="5 6">
    <name type="scientific">Ramalina farinacea</name>
    <dbReference type="NCBI Taxonomy" id="258253"/>
    <lineage>
        <taxon>Eukaryota</taxon>
        <taxon>Fungi</taxon>
        <taxon>Dikarya</taxon>
        <taxon>Ascomycota</taxon>
        <taxon>Pezizomycotina</taxon>
        <taxon>Lecanoromycetes</taxon>
        <taxon>OSLEUM clade</taxon>
        <taxon>Lecanoromycetidae</taxon>
        <taxon>Lecanorales</taxon>
        <taxon>Lecanorineae</taxon>
        <taxon>Ramalinaceae</taxon>
        <taxon>Ramalina</taxon>
    </lineage>
</organism>
<dbReference type="Proteomes" id="UP001161017">
    <property type="component" value="Unassembled WGS sequence"/>
</dbReference>
<dbReference type="CDD" id="cd21151">
    <property type="entry name" value="PUA_Nip7-like"/>
    <property type="match status" value="1"/>
</dbReference>
<evidence type="ECO:0000313" key="5">
    <source>
        <dbReference type="EMBL" id="MDI1488945.1"/>
    </source>
</evidence>
<evidence type="ECO:0000259" key="4">
    <source>
        <dbReference type="Pfam" id="PF17833"/>
    </source>
</evidence>
<comment type="subunit">
    <text evidence="2">Interacts with pre-ribosome complex.</text>
</comment>
<dbReference type="InterPro" id="IPR015947">
    <property type="entry name" value="PUA-like_sf"/>
</dbReference>
<proteinExistence type="inferred from homology"/>
<dbReference type="FunFam" id="3.10.450.220:FF:000001">
    <property type="entry name" value="60S ribosome subunit biogenesis protein NIP7 homolog"/>
    <property type="match status" value="1"/>
</dbReference>
<dbReference type="GO" id="GO:0042255">
    <property type="term" value="P:ribosome assembly"/>
    <property type="evidence" value="ECO:0007669"/>
    <property type="project" value="InterPro"/>
</dbReference>
<dbReference type="InterPro" id="IPR040598">
    <property type="entry name" value="NIP7_N"/>
</dbReference>
<evidence type="ECO:0000256" key="1">
    <source>
        <dbReference type="ARBA" id="ARBA00022884"/>
    </source>
</evidence>
<comment type="similarity">
    <text evidence="2">Belongs to the NIP7 family.</text>
</comment>
<dbReference type="EMBL" id="JAPUFD010000008">
    <property type="protein sequence ID" value="MDI1488945.1"/>
    <property type="molecule type" value="Genomic_DNA"/>
</dbReference>
<keyword evidence="2" id="KW-0539">Nucleus</keyword>
<dbReference type="CDD" id="cd21146">
    <property type="entry name" value="Nip7_N_euk"/>
    <property type="match status" value="1"/>
</dbReference>
<comment type="caution">
    <text evidence="5">The sequence shown here is derived from an EMBL/GenBank/DDBJ whole genome shotgun (WGS) entry which is preliminary data.</text>
</comment>
<dbReference type="InterPro" id="IPR055359">
    <property type="entry name" value="Nip7_N_euk"/>
</dbReference>
<dbReference type="PROSITE" id="PS50890">
    <property type="entry name" value="PUA"/>
    <property type="match status" value="1"/>
</dbReference>
<dbReference type="InterPro" id="IPR036974">
    <property type="entry name" value="PUA_sf"/>
</dbReference>
<keyword evidence="2" id="KW-0690">Ribosome biogenesis</keyword>
<feature type="domain" description="UPF0113" evidence="3">
    <location>
        <begin position="107"/>
        <end position="152"/>
    </location>
</feature>
<dbReference type="GO" id="GO:0005634">
    <property type="term" value="C:nucleus"/>
    <property type="evidence" value="ECO:0007669"/>
    <property type="project" value="InterPro"/>
</dbReference>
<keyword evidence="1 2" id="KW-0694">RNA-binding</keyword>
<sequence length="167" mass="18377">MRPLTEQETKTLFEKLANYTGRSLSHLVAPPASTDSSSANANAQVMTFRLHGLRVYYLPVSLANLATTIARPNLLSVGTCIGKFSKHGKFRMHITALDVIAPHARYKLWVKPNGEMPFLYGGNVVKAHVGKWSEDCPAHQGVVVLAMNDTPLVFLQNETTSRSDRGD</sequence>
<protein>
    <recommendedName>
        <fullName evidence="2">60S ribosome subunit biogenesis protein NIP7</fullName>
    </recommendedName>
</protein>
<accession>A0AA43QRB6</accession>